<evidence type="ECO:0000256" key="2">
    <source>
        <dbReference type="ARBA" id="ARBA00022603"/>
    </source>
</evidence>
<sequence>MKHVHNDGLKISVDITGDLPVPVISGSSVSVGAVVHACHEGSIDGALDQFSLTGLDRTSLDDVLRYCAERRCEADKASCPGCRRRMESQGLTSFDAFARDHAAIIIGDGSLRLEGPGVRTAQSESLETLAETWSGEKYWYWARRVIRKLRHGIRRAHIQGTPFAEEGQTPAVILMEPQLADNIGMVARAMANFGLDELRLVAPRDGWPNEKARIAASGANYVIDDAVAFEKLSDATADLTWVCATTARQRDLRKPILTPDQAVTEMSRRISEGQRCGMLFGRERNGLETAELADADALIMIPVNAEFASLNLAQAVLILGYTWMQGREEQSLGRVTTYEKPLQTGLNMGADRPATKQEQLGFFEHLESELDRHGFFNPVERRPMVVRNLRTLFTRMEPTAQEIRTLRGVVATLVRGKGPARKS</sequence>
<dbReference type="PANTHER" id="PTHR42786">
    <property type="entry name" value="TRNA/RRNA METHYLTRANSFERASE"/>
    <property type="match status" value="1"/>
</dbReference>
<organism evidence="6 7">
    <name type="scientific">Candidatus Filomicrobium marinum</name>
    <dbReference type="NCBI Taxonomy" id="1608628"/>
    <lineage>
        <taxon>Bacteria</taxon>
        <taxon>Pseudomonadati</taxon>
        <taxon>Pseudomonadota</taxon>
        <taxon>Alphaproteobacteria</taxon>
        <taxon>Hyphomicrobiales</taxon>
        <taxon>Hyphomicrobiaceae</taxon>
        <taxon>Filomicrobium</taxon>
    </lineage>
</organism>
<dbReference type="PANTHER" id="PTHR42786:SF7">
    <property type="entry name" value="TRNA_RRNA METHYLTRANSFERASE SPOU TYPE DOMAIN-CONTAINING PROTEIN"/>
    <property type="match status" value="1"/>
</dbReference>
<evidence type="ECO:0000256" key="4">
    <source>
        <dbReference type="ARBA" id="ARBA00022691"/>
    </source>
</evidence>
<dbReference type="GO" id="GO:0003723">
    <property type="term" value="F:RNA binding"/>
    <property type="evidence" value="ECO:0007669"/>
    <property type="project" value="InterPro"/>
</dbReference>
<name>A0A0D6JIM9_9HYPH</name>
<evidence type="ECO:0000256" key="1">
    <source>
        <dbReference type="ARBA" id="ARBA00007228"/>
    </source>
</evidence>
<dbReference type="SUPFAM" id="SSF75217">
    <property type="entry name" value="alpha/beta knot"/>
    <property type="match status" value="1"/>
</dbReference>
<comment type="similarity">
    <text evidence="1">Belongs to the class IV-like SAM-binding methyltransferase superfamily. RNA methyltransferase TrmH family.</text>
</comment>
<dbReference type="KEGG" id="fil:BN1229_v1_2685"/>
<dbReference type="RefSeq" id="WP_052743974.1">
    <property type="nucleotide sequence ID" value="NZ_LN829118.1"/>
</dbReference>
<accession>A0A0D6JIM9</accession>
<dbReference type="InterPro" id="IPR029026">
    <property type="entry name" value="tRNA_m1G_MTases_N"/>
</dbReference>
<keyword evidence="4" id="KW-0949">S-adenosyl-L-methionine</keyword>
<dbReference type="EMBL" id="LN829119">
    <property type="protein sequence ID" value="CPR21796.1"/>
    <property type="molecule type" value="Genomic_DNA"/>
</dbReference>
<dbReference type="Gene3D" id="1.10.8.590">
    <property type="match status" value="1"/>
</dbReference>
<dbReference type="InterPro" id="IPR001537">
    <property type="entry name" value="SpoU_MeTrfase"/>
</dbReference>
<evidence type="ECO:0000256" key="3">
    <source>
        <dbReference type="ARBA" id="ARBA00022679"/>
    </source>
</evidence>
<evidence type="ECO:0000259" key="5">
    <source>
        <dbReference type="Pfam" id="PF00588"/>
    </source>
</evidence>
<feature type="domain" description="tRNA/rRNA methyltransferase SpoU type" evidence="5">
    <location>
        <begin position="172"/>
        <end position="321"/>
    </location>
</feature>
<keyword evidence="2 6" id="KW-0489">Methyltransferase</keyword>
<dbReference type="Proteomes" id="UP000033187">
    <property type="component" value="Chromosome 1"/>
</dbReference>
<dbReference type="GO" id="GO:0002128">
    <property type="term" value="P:tRNA nucleoside ribose methylation"/>
    <property type="evidence" value="ECO:0007669"/>
    <property type="project" value="TreeGrafter"/>
</dbReference>
<protein>
    <submittedName>
        <fullName evidence="6">tRNA/rRNA methyltransferase SpoU</fullName>
    </submittedName>
</protein>
<evidence type="ECO:0000313" key="7">
    <source>
        <dbReference type="Proteomes" id="UP000033187"/>
    </source>
</evidence>
<dbReference type="Pfam" id="PF00588">
    <property type="entry name" value="SpoU_methylase"/>
    <property type="match status" value="1"/>
</dbReference>
<dbReference type="InterPro" id="IPR004384">
    <property type="entry name" value="RNA_MeTrfase_TrmJ/LasT"/>
</dbReference>
<dbReference type="Gene3D" id="3.40.1280.10">
    <property type="match status" value="1"/>
</dbReference>
<dbReference type="GO" id="GO:0008173">
    <property type="term" value="F:RNA methyltransferase activity"/>
    <property type="evidence" value="ECO:0007669"/>
    <property type="project" value="InterPro"/>
</dbReference>
<gene>
    <name evidence="6" type="ORF">YBN1229_v1_3229</name>
</gene>
<dbReference type="CDD" id="cd18093">
    <property type="entry name" value="SpoU-like_TrmJ"/>
    <property type="match status" value="1"/>
</dbReference>
<proteinExistence type="inferred from homology"/>
<evidence type="ECO:0000313" key="6">
    <source>
        <dbReference type="EMBL" id="CPR21796.1"/>
    </source>
</evidence>
<dbReference type="GO" id="GO:0005829">
    <property type="term" value="C:cytosol"/>
    <property type="evidence" value="ECO:0007669"/>
    <property type="project" value="TreeGrafter"/>
</dbReference>
<dbReference type="InterPro" id="IPR029028">
    <property type="entry name" value="Alpha/beta_knot_MTases"/>
</dbReference>
<keyword evidence="7" id="KW-1185">Reference proteome</keyword>
<dbReference type="KEGG" id="fiy:BN1229_v1_3229"/>
<reference evidence="7" key="1">
    <citation type="submission" date="2015-02" db="EMBL/GenBank/DDBJ databases">
        <authorList>
            <person name="Chooi Y.-H."/>
        </authorList>
    </citation>
    <scope>NUCLEOTIDE SEQUENCE [LARGE SCALE GENOMIC DNA]</scope>
    <source>
        <strain evidence="7">strain Y</strain>
    </source>
</reference>
<dbReference type="AlphaFoldDB" id="A0A0D6JIM9"/>
<keyword evidence="3 6" id="KW-0808">Transferase</keyword>